<proteinExistence type="predicted"/>
<evidence type="ECO:0000313" key="1">
    <source>
        <dbReference type="EMBL" id="KAJ2967067.1"/>
    </source>
</evidence>
<evidence type="ECO:0000313" key="2">
    <source>
        <dbReference type="Proteomes" id="UP001144978"/>
    </source>
</evidence>
<accession>A0ACC1MK70</accession>
<reference evidence="1" key="1">
    <citation type="submission" date="2022-08" db="EMBL/GenBank/DDBJ databases">
        <title>Genome Sequence of Pycnoporus sanguineus.</title>
        <authorList>
            <person name="Buettner E."/>
        </authorList>
    </citation>
    <scope>NUCLEOTIDE SEQUENCE</scope>
    <source>
        <strain evidence="1">CG-C14</strain>
    </source>
</reference>
<dbReference type="EMBL" id="JANSHE010006440">
    <property type="protein sequence ID" value="KAJ2967067.1"/>
    <property type="molecule type" value="Genomic_DNA"/>
</dbReference>
<keyword evidence="2" id="KW-1185">Reference proteome</keyword>
<comment type="caution">
    <text evidence="1">The sequence shown here is derived from an EMBL/GenBank/DDBJ whole genome shotgun (WGS) entry which is preliminary data.</text>
</comment>
<name>A0ACC1MK70_9APHY</name>
<gene>
    <name evidence="1" type="ORF">NUW54_g13618</name>
</gene>
<protein>
    <submittedName>
        <fullName evidence="1">Uncharacterized protein</fullName>
    </submittedName>
</protein>
<dbReference type="Proteomes" id="UP001144978">
    <property type="component" value="Unassembled WGS sequence"/>
</dbReference>
<sequence>MVRIPKRVRPAGLPDAALRKVKRSKSRSTSQRPVTTQVSLLPPHDLVSSRSSASTPSPSAPTPEVNDLLSGSASTSRLQGTPSQPLTPAPDSTPSTSQIRGQDVPRQCSILNDVQRRQSLLAKLSLNEQTAAHSTPSTSVPTGNLNAAPAPPSALPTDVDVAASSSALTASHTPSQENASVSPTQIPSPETSLAPPLSAEGSASLSGPPVTKTSKLRVSKTSMTARNLAASAFARTHPHATTQEFATHLDNLPAEEFIINETRHRFALAYTAKNPGAFVEEVEHAFESADPDDVKAYREAVVMHAGKTKRTRMSKGKEKAL</sequence>
<organism evidence="1 2">
    <name type="scientific">Trametes sanguinea</name>
    <dbReference type="NCBI Taxonomy" id="158606"/>
    <lineage>
        <taxon>Eukaryota</taxon>
        <taxon>Fungi</taxon>
        <taxon>Dikarya</taxon>
        <taxon>Basidiomycota</taxon>
        <taxon>Agaricomycotina</taxon>
        <taxon>Agaricomycetes</taxon>
        <taxon>Polyporales</taxon>
        <taxon>Polyporaceae</taxon>
        <taxon>Trametes</taxon>
    </lineage>
</organism>